<dbReference type="PANTHER" id="PTHR44196:SF1">
    <property type="entry name" value="DEHYDROGENASE_REDUCTASE SDR FAMILY MEMBER 7B"/>
    <property type="match status" value="1"/>
</dbReference>
<dbReference type="Gene3D" id="3.40.50.720">
    <property type="entry name" value="NAD(P)-binding Rossmann-like Domain"/>
    <property type="match status" value="1"/>
</dbReference>
<dbReference type="SUPFAM" id="SSF51735">
    <property type="entry name" value="NAD(P)-binding Rossmann-fold domains"/>
    <property type="match status" value="1"/>
</dbReference>
<organism evidence="3 4">
    <name type="scientific">Apodospora peruviana</name>
    <dbReference type="NCBI Taxonomy" id="516989"/>
    <lineage>
        <taxon>Eukaryota</taxon>
        <taxon>Fungi</taxon>
        <taxon>Dikarya</taxon>
        <taxon>Ascomycota</taxon>
        <taxon>Pezizomycotina</taxon>
        <taxon>Sordariomycetes</taxon>
        <taxon>Sordariomycetidae</taxon>
        <taxon>Sordariales</taxon>
        <taxon>Lasiosphaeriaceae</taxon>
        <taxon>Apodospora</taxon>
    </lineage>
</organism>
<name>A0AAE0HXD8_9PEZI</name>
<comment type="caution">
    <text evidence="3">The sequence shown here is derived from an EMBL/GenBank/DDBJ whole genome shotgun (WGS) entry which is preliminary data.</text>
</comment>
<sequence length="297" mass="31026">MQPPFPCPTATWRNDTYDAISPSRPELSVAGKTVVIIGTGTGSGIGRETARAFAAAGAAHVALLGRTEASLVETASLLPASAHNSVHVADVTKLETLEAAAAAIGLWHVVVLASGYCPKPNPVSGSDAEEWQKGYQVIVLGTALTAKAFLPTVRGAAFLGITSDTSLLPPTYLPGLAAYVSIKLAQAKVYEFLAAENPDVFVATVHPGMIDTNNFRATGASPDGLPMDTAMSANSSKRTAYCFTRYRLPNLWTHSPRRHAPSFDSGSISGQQYLPSTPTFLPATDAASAQSVLGTNI</sequence>
<keyword evidence="4" id="KW-1185">Reference proteome</keyword>
<dbReference type="PANTHER" id="PTHR44196">
    <property type="entry name" value="DEHYDROGENASE/REDUCTASE SDR FAMILY MEMBER 7B"/>
    <property type="match status" value="1"/>
</dbReference>
<accession>A0AAE0HXD8</accession>
<reference evidence="3" key="2">
    <citation type="submission" date="2023-06" db="EMBL/GenBank/DDBJ databases">
        <authorList>
            <consortium name="Lawrence Berkeley National Laboratory"/>
            <person name="Haridas S."/>
            <person name="Hensen N."/>
            <person name="Bonometti L."/>
            <person name="Westerberg I."/>
            <person name="Brannstrom I.O."/>
            <person name="Guillou S."/>
            <person name="Cros-Aarteil S."/>
            <person name="Calhoun S."/>
            <person name="Kuo A."/>
            <person name="Mondo S."/>
            <person name="Pangilinan J."/>
            <person name="Riley R."/>
            <person name="Labutti K."/>
            <person name="Andreopoulos B."/>
            <person name="Lipzen A."/>
            <person name="Chen C."/>
            <person name="Yanf M."/>
            <person name="Daum C."/>
            <person name="Ng V."/>
            <person name="Clum A."/>
            <person name="Steindorff A."/>
            <person name="Ohm R."/>
            <person name="Martin F."/>
            <person name="Silar P."/>
            <person name="Natvig D."/>
            <person name="Lalanne C."/>
            <person name="Gautier V."/>
            <person name="Ament-Velasquez S.L."/>
            <person name="Kruys A."/>
            <person name="Hutchinson M.I."/>
            <person name="Powell A.J."/>
            <person name="Barry K."/>
            <person name="Miller A.N."/>
            <person name="Grigoriev I.V."/>
            <person name="Debuchy R."/>
            <person name="Gladieux P."/>
            <person name="Thoren M.H."/>
            <person name="Johannesson H."/>
        </authorList>
    </citation>
    <scope>NUCLEOTIDE SEQUENCE</scope>
    <source>
        <strain evidence="3">CBS 118394</strain>
    </source>
</reference>
<dbReference type="GO" id="GO:0016491">
    <property type="term" value="F:oxidoreductase activity"/>
    <property type="evidence" value="ECO:0007669"/>
    <property type="project" value="UniProtKB-KW"/>
</dbReference>
<gene>
    <name evidence="3" type="ORF">B0H66DRAFT_627248</name>
</gene>
<evidence type="ECO:0000256" key="1">
    <source>
        <dbReference type="ARBA" id="ARBA00006484"/>
    </source>
</evidence>
<dbReference type="InterPro" id="IPR036291">
    <property type="entry name" value="NAD(P)-bd_dom_sf"/>
</dbReference>
<dbReference type="AlphaFoldDB" id="A0AAE0HXD8"/>
<reference evidence="3" key="1">
    <citation type="journal article" date="2023" name="Mol. Phylogenet. Evol.">
        <title>Genome-scale phylogeny and comparative genomics of the fungal order Sordariales.</title>
        <authorList>
            <person name="Hensen N."/>
            <person name="Bonometti L."/>
            <person name="Westerberg I."/>
            <person name="Brannstrom I.O."/>
            <person name="Guillou S."/>
            <person name="Cros-Aarteil S."/>
            <person name="Calhoun S."/>
            <person name="Haridas S."/>
            <person name="Kuo A."/>
            <person name="Mondo S."/>
            <person name="Pangilinan J."/>
            <person name="Riley R."/>
            <person name="LaButti K."/>
            <person name="Andreopoulos B."/>
            <person name="Lipzen A."/>
            <person name="Chen C."/>
            <person name="Yan M."/>
            <person name="Daum C."/>
            <person name="Ng V."/>
            <person name="Clum A."/>
            <person name="Steindorff A."/>
            <person name="Ohm R.A."/>
            <person name="Martin F."/>
            <person name="Silar P."/>
            <person name="Natvig D.O."/>
            <person name="Lalanne C."/>
            <person name="Gautier V."/>
            <person name="Ament-Velasquez S.L."/>
            <person name="Kruys A."/>
            <person name="Hutchinson M.I."/>
            <person name="Powell A.J."/>
            <person name="Barry K."/>
            <person name="Miller A.N."/>
            <person name="Grigoriev I.V."/>
            <person name="Debuchy R."/>
            <person name="Gladieux P."/>
            <person name="Hiltunen Thoren M."/>
            <person name="Johannesson H."/>
        </authorList>
    </citation>
    <scope>NUCLEOTIDE SEQUENCE</scope>
    <source>
        <strain evidence="3">CBS 118394</strain>
    </source>
</reference>
<keyword evidence="2" id="KW-0560">Oxidoreductase</keyword>
<dbReference type="Pfam" id="PF00106">
    <property type="entry name" value="adh_short"/>
    <property type="match status" value="1"/>
</dbReference>
<comment type="similarity">
    <text evidence="1">Belongs to the short-chain dehydrogenases/reductases (SDR) family.</text>
</comment>
<evidence type="ECO:0000256" key="2">
    <source>
        <dbReference type="ARBA" id="ARBA00023002"/>
    </source>
</evidence>
<dbReference type="InterPro" id="IPR002347">
    <property type="entry name" value="SDR_fam"/>
</dbReference>
<dbReference type="EMBL" id="JAUEDM010000006">
    <property type="protein sequence ID" value="KAK3314605.1"/>
    <property type="molecule type" value="Genomic_DNA"/>
</dbReference>
<proteinExistence type="inferred from homology"/>
<dbReference type="GO" id="GO:0016020">
    <property type="term" value="C:membrane"/>
    <property type="evidence" value="ECO:0007669"/>
    <property type="project" value="TreeGrafter"/>
</dbReference>
<evidence type="ECO:0000313" key="3">
    <source>
        <dbReference type="EMBL" id="KAK3314605.1"/>
    </source>
</evidence>
<evidence type="ECO:0000313" key="4">
    <source>
        <dbReference type="Proteomes" id="UP001283341"/>
    </source>
</evidence>
<protein>
    <submittedName>
        <fullName evidence="3">Uncharacterized protein</fullName>
    </submittedName>
</protein>
<dbReference type="Proteomes" id="UP001283341">
    <property type="component" value="Unassembled WGS sequence"/>
</dbReference>